<dbReference type="KEGG" id="arev:RVR_8218"/>
<keyword evidence="3" id="KW-0645">Protease</keyword>
<organism evidence="9 10">
    <name type="scientific">Actinacidiphila reveromycinica</name>
    <dbReference type="NCBI Taxonomy" id="659352"/>
    <lineage>
        <taxon>Bacteria</taxon>
        <taxon>Bacillati</taxon>
        <taxon>Actinomycetota</taxon>
        <taxon>Actinomycetes</taxon>
        <taxon>Kitasatosporales</taxon>
        <taxon>Streptomycetaceae</taxon>
        <taxon>Actinacidiphila</taxon>
    </lineage>
</organism>
<dbReference type="CDD" id="cd07025">
    <property type="entry name" value="Peptidase_S66"/>
    <property type="match status" value="1"/>
</dbReference>
<dbReference type="Pfam" id="PF17676">
    <property type="entry name" value="Peptidase_S66C"/>
    <property type="match status" value="1"/>
</dbReference>
<dbReference type="EMBL" id="AP018365">
    <property type="protein sequence ID" value="BBB00993.1"/>
    <property type="molecule type" value="Genomic_DNA"/>
</dbReference>
<dbReference type="InterPro" id="IPR027478">
    <property type="entry name" value="LdcA_N"/>
</dbReference>
<dbReference type="InterPro" id="IPR003507">
    <property type="entry name" value="S66_fam"/>
</dbReference>
<reference evidence="9 10" key="4">
    <citation type="journal article" date="2020" name="Sci. Rep.">
        <title>beta-carboline chemical signals induce reveromycin production through a LuxR family regulator in Streptomyces sp. SN-593.</title>
        <authorList>
            <person name="Panthee S."/>
            <person name="Kito N."/>
            <person name="Hayashi T."/>
            <person name="Shimizu T."/>
            <person name="Ishikawa J."/>
            <person name="Hamamoto H."/>
            <person name="Osada H."/>
            <person name="Takahashi S."/>
        </authorList>
    </citation>
    <scope>NUCLEOTIDE SEQUENCE [LARGE SCALE GENOMIC DNA]</scope>
    <source>
        <strain evidence="9 10">SN-593</strain>
    </source>
</reference>
<dbReference type="GO" id="GO:0008236">
    <property type="term" value="F:serine-type peptidase activity"/>
    <property type="evidence" value="ECO:0007669"/>
    <property type="project" value="UniProtKB-KW"/>
</dbReference>
<dbReference type="GO" id="GO:0004180">
    <property type="term" value="F:carboxypeptidase activity"/>
    <property type="evidence" value="ECO:0007669"/>
    <property type="project" value="UniProtKB-KW"/>
</dbReference>
<dbReference type="PANTHER" id="PTHR30237:SF2">
    <property type="entry name" value="MUREIN TETRAPEPTIDE CARBOXYPEPTIDASE"/>
    <property type="match status" value="1"/>
</dbReference>
<evidence type="ECO:0000256" key="4">
    <source>
        <dbReference type="ARBA" id="ARBA00022801"/>
    </source>
</evidence>
<dbReference type="InterPro" id="IPR040449">
    <property type="entry name" value="Peptidase_S66_N"/>
</dbReference>
<feature type="active site" description="Nucleophile" evidence="6">
    <location>
        <position position="130"/>
    </location>
</feature>
<evidence type="ECO:0000256" key="3">
    <source>
        <dbReference type="ARBA" id="ARBA00022670"/>
    </source>
</evidence>
<reference evidence="9 10" key="2">
    <citation type="journal article" date="2011" name="J. Antibiot.">
        <title>Furaquinocins I and J: novel polyketide isoprenoid hybrid compounds from Streptomyces reveromyceticus SN-593.</title>
        <authorList>
            <person name="Panthee S."/>
            <person name="Takahashi S."/>
            <person name="Takagi H."/>
            <person name="Nogawa T."/>
            <person name="Oowada E."/>
            <person name="Uramoto M."/>
            <person name="Osada H."/>
        </authorList>
    </citation>
    <scope>NUCLEOTIDE SEQUENCE [LARGE SCALE GENOMIC DNA]</scope>
    <source>
        <strain evidence="9 10">SN-593</strain>
    </source>
</reference>
<gene>
    <name evidence="9" type="ORF">RVR_8218</name>
</gene>
<comment type="similarity">
    <text evidence="1">Belongs to the peptidase S66 family.</text>
</comment>
<keyword evidence="4" id="KW-0378">Hydrolase</keyword>
<accession>A0A7U3VRM4</accession>
<feature type="domain" description="LD-carboxypeptidase N-terminal" evidence="7">
    <location>
        <begin position="31"/>
        <end position="150"/>
    </location>
</feature>
<dbReference type="Proteomes" id="UP000595703">
    <property type="component" value="Chromosome"/>
</dbReference>
<proteinExistence type="inferred from homology"/>
<evidence type="ECO:0000256" key="6">
    <source>
        <dbReference type="PIRSR" id="PIRSR028757-1"/>
    </source>
</evidence>
<keyword evidence="10" id="KW-1185">Reference proteome</keyword>
<evidence type="ECO:0000259" key="7">
    <source>
        <dbReference type="Pfam" id="PF02016"/>
    </source>
</evidence>
<keyword evidence="5" id="KW-0720">Serine protease</keyword>
<dbReference type="InterPro" id="IPR027461">
    <property type="entry name" value="Carboxypeptidase_A_C_sf"/>
</dbReference>
<sequence>MTERLRRVADAVGVPVPALIRPHRLAPGDRISVVAPSGPVPADRLAAGLEVLRGWDLEPEVSPHVLDGHPCGYLAAGDQARADDFQDAWCDPTTTAVLCARGGYGVQRMVDLLDWDEMRAAPPKALIGYSDITALHEAVATRLGLATVHGPMAAAATFLEDEPTREGLRRTLFAPESVQVMAPAGARTLVPGRAEGVTLGGCLSLLAADLGTPFARASAAGGILLLEDVGEEPYRLDRYLTQLLRAGWFDGVAAVVLGSWAECGPHDAVRDLVVDLLGPLGVPVVEEFGFGHCASTLTMPLGVPAVLDAPAHDAPSPGDPASSGPVLTMEVPALA</sequence>
<protein>
    <submittedName>
        <fullName evidence="9">Putative carboxypeptidase</fullName>
    </submittedName>
</protein>
<evidence type="ECO:0000259" key="8">
    <source>
        <dbReference type="Pfam" id="PF17676"/>
    </source>
</evidence>
<dbReference type="RefSeq" id="WP_202236946.1">
    <property type="nucleotide sequence ID" value="NZ_AP018365.1"/>
</dbReference>
<feature type="active site" description="Charge relay system" evidence="6">
    <location>
        <position position="227"/>
    </location>
</feature>
<evidence type="ECO:0000313" key="10">
    <source>
        <dbReference type="Proteomes" id="UP000595703"/>
    </source>
</evidence>
<dbReference type="SUPFAM" id="SSF52317">
    <property type="entry name" value="Class I glutamine amidotransferase-like"/>
    <property type="match status" value="1"/>
</dbReference>
<evidence type="ECO:0000313" key="9">
    <source>
        <dbReference type="EMBL" id="BBB00993.1"/>
    </source>
</evidence>
<dbReference type="SUPFAM" id="SSF141986">
    <property type="entry name" value="LD-carboxypeptidase A C-terminal domain-like"/>
    <property type="match status" value="1"/>
</dbReference>
<dbReference type="PANTHER" id="PTHR30237">
    <property type="entry name" value="MURAMOYLTETRAPEPTIDE CARBOXYPEPTIDASE"/>
    <property type="match status" value="1"/>
</dbReference>
<dbReference type="AlphaFoldDB" id="A0A7U3VRM4"/>
<dbReference type="Gene3D" id="3.40.50.10740">
    <property type="entry name" value="Class I glutamine amidotransferase-like"/>
    <property type="match status" value="1"/>
</dbReference>
<dbReference type="GO" id="GO:0006508">
    <property type="term" value="P:proteolysis"/>
    <property type="evidence" value="ECO:0007669"/>
    <property type="project" value="UniProtKB-KW"/>
</dbReference>
<keyword evidence="2 9" id="KW-0121">Carboxypeptidase</keyword>
<evidence type="ECO:0000256" key="1">
    <source>
        <dbReference type="ARBA" id="ARBA00010233"/>
    </source>
</evidence>
<feature type="active site" description="Charge relay system" evidence="6">
    <location>
        <position position="292"/>
    </location>
</feature>
<dbReference type="Gene3D" id="3.50.30.60">
    <property type="entry name" value="LD-carboxypeptidase A C-terminal domain-like"/>
    <property type="match status" value="1"/>
</dbReference>
<evidence type="ECO:0000256" key="5">
    <source>
        <dbReference type="ARBA" id="ARBA00022825"/>
    </source>
</evidence>
<dbReference type="InterPro" id="IPR040921">
    <property type="entry name" value="Peptidase_S66C"/>
</dbReference>
<dbReference type="Pfam" id="PF02016">
    <property type="entry name" value="Peptidase_S66"/>
    <property type="match status" value="1"/>
</dbReference>
<evidence type="ECO:0000256" key="2">
    <source>
        <dbReference type="ARBA" id="ARBA00022645"/>
    </source>
</evidence>
<reference evidence="9 10" key="1">
    <citation type="journal article" date="2010" name="J. Bacteriol.">
        <title>Biochemical characterization of a novel indole prenyltransferase from Streptomyces sp. SN-593.</title>
        <authorList>
            <person name="Takahashi S."/>
            <person name="Takagi H."/>
            <person name="Toyoda A."/>
            <person name="Uramoto M."/>
            <person name="Nogawa T."/>
            <person name="Ueki M."/>
            <person name="Sakaki Y."/>
            <person name="Osada H."/>
        </authorList>
    </citation>
    <scope>NUCLEOTIDE SEQUENCE [LARGE SCALE GENOMIC DNA]</scope>
    <source>
        <strain evidence="9 10">SN-593</strain>
    </source>
</reference>
<name>A0A7U3VRM4_9ACTN</name>
<reference evidence="9 10" key="3">
    <citation type="journal article" date="2011" name="Nat. Chem. Biol.">
        <title>Reveromycin A biosynthesis uses RevG and RevJ for stereospecific spiroacetal formation.</title>
        <authorList>
            <person name="Takahashi S."/>
            <person name="Toyoda A."/>
            <person name="Sekiyama Y."/>
            <person name="Takagi H."/>
            <person name="Nogawa T."/>
            <person name="Uramoto M."/>
            <person name="Suzuki R."/>
            <person name="Koshino H."/>
            <person name="Kumano T."/>
            <person name="Panthee S."/>
            <person name="Dairi T."/>
            <person name="Ishikawa J."/>
            <person name="Ikeda H."/>
            <person name="Sakaki Y."/>
            <person name="Osada H."/>
        </authorList>
    </citation>
    <scope>NUCLEOTIDE SEQUENCE [LARGE SCALE GENOMIC DNA]</scope>
    <source>
        <strain evidence="9 10">SN-593</strain>
    </source>
</reference>
<feature type="domain" description="LD-carboxypeptidase C-terminal" evidence="8">
    <location>
        <begin position="195"/>
        <end position="306"/>
    </location>
</feature>
<dbReference type="PIRSF" id="PIRSF028757">
    <property type="entry name" value="LD-carboxypeptidase"/>
    <property type="match status" value="1"/>
</dbReference>
<dbReference type="InterPro" id="IPR029062">
    <property type="entry name" value="Class_I_gatase-like"/>
</dbReference>